<name>A0A1G8LEV2_9RHOB</name>
<evidence type="ECO:0000256" key="1">
    <source>
        <dbReference type="SAM" id="SignalP"/>
    </source>
</evidence>
<evidence type="ECO:0000313" key="2">
    <source>
        <dbReference type="EMBL" id="SDI54228.1"/>
    </source>
</evidence>
<evidence type="ECO:0008006" key="4">
    <source>
        <dbReference type="Google" id="ProtNLM"/>
    </source>
</evidence>
<gene>
    <name evidence="2" type="ORF">SAMN05421850_103282</name>
</gene>
<protein>
    <recommendedName>
        <fullName evidence="4">26 kDa periplasmic immunogenic protein</fullName>
    </recommendedName>
</protein>
<dbReference type="Proteomes" id="UP000199340">
    <property type="component" value="Unassembled WGS sequence"/>
</dbReference>
<accession>A0A1G8LEV2</accession>
<dbReference type="InterPro" id="IPR052022">
    <property type="entry name" value="26kDa_periplasmic_antigen"/>
</dbReference>
<evidence type="ECO:0000313" key="3">
    <source>
        <dbReference type="Proteomes" id="UP000199340"/>
    </source>
</evidence>
<dbReference type="PANTHER" id="PTHR34387:SF1">
    <property type="entry name" value="PERIPLASMIC IMMUNOGENIC PROTEIN"/>
    <property type="match status" value="1"/>
</dbReference>
<dbReference type="STRING" id="490829.SAMN05421850_103282"/>
<proteinExistence type="predicted"/>
<feature type="chain" id="PRO_5011672701" description="26 kDa periplasmic immunogenic protein" evidence="1">
    <location>
        <begin position="20"/>
        <end position="228"/>
    </location>
</feature>
<sequence>MRQLLICALLTLAPAAAWSEDLARVLTVTGTGEVARAPDMAVIRVGVVAQDKSASTALSRTSEAMVRMQQRLAEQGIEARDIQTTQLSLTPVYENASGTRTRKIIAFEAMNAVLVRVRDLPSTGAVLGTLVEDGANRIDGISFTLQDSQESMDEARRRAVADARRKAEVLADAAGVELGALRDLREAGGGAPRPMMMERMAMDAAASVPIAEGEISLSATVTMVYELK</sequence>
<dbReference type="Gene3D" id="3.30.70.2970">
    <property type="entry name" value="Protein of unknown function (DUF541), domain 2"/>
    <property type="match status" value="1"/>
</dbReference>
<dbReference type="Gene3D" id="3.30.110.170">
    <property type="entry name" value="Protein of unknown function (DUF541), domain 1"/>
    <property type="match status" value="1"/>
</dbReference>
<dbReference type="GO" id="GO:0006974">
    <property type="term" value="P:DNA damage response"/>
    <property type="evidence" value="ECO:0007669"/>
    <property type="project" value="TreeGrafter"/>
</dbReference>
<dbReference type="Pfam" id="PF04402">
    <property type="entry name" value="SIMPL"/>
    <property type="match status" value="1"/>
</dbReference>
<keyword evidence="3" id="KW-1185">Reference proteome</keyword>
<organism evidence="2 3">
    <name type="scientific">Lutimaribacter saemankumensis</name>
    <dbReference type="NCBI Taxonomy" id="490829"/>
    <lineage>
        <taxon>Bacteria</taxon>
        <taxon>Pseudomonadati</taxon>
        <taxon>Pseudomonadota</taxon>
        <taxon>Alphaproteobacteria</taxon>
        <taxon>Rhodobacterales</taxon>
        <taxon>Roseobacteraceae</taxon>
        <taxon>Lutimaribacter</taxon>
    </lineage>
</organism>
<keyword evidence="1" id="KW-0732">Signal</keyword>
<feature type="signal peptide" evidence="1">
    <location>
        <begin position="1"/>
        <end position="19"/>
    </location>
</feature>
<dbReference type="InterPro" id="IPR007497">
    <property type="entry name" value="SIMPL/DUF541"/>
</dbReference>
<dbReference type="EMBL" id="FNEB01000003">
    <property type="protein sequence ID" value="SDI54228.1"/>
    <property type="molecule type" value="Genomic_DNA"/>
</dbReference>
<reference evidence="2 3" key="1">
    <citation type="submission" date="2016-10" db="EMBL/GenBank/DDBJ databases">
        <authorList>
            <person name="de Groot N.N."/>
        </authorList>
    </citation>
    <scope>NUCLEOTIDE SEQUENCE [LARGE SCALE GENOMIC DNA]</scope>
    <source>
        <strain evidence="2 3">DSM 28010</strain>
    </source>
</reference>
<dbReference type="AlphaFoldDB" id="A0A1G8LEV2"/>
<dbReference type="PANTHER" id="PTHR34387">
    <property type="entry name" value="SLR1258 PROTEIN"/>
    <property type="match status" value="1"/>
</dbReference>
<dbReference type="RefSeq" id="WP_175491431.1">
    <property type="nucleotide sequence ID" value="NZ_FNEB01000003.1"/>
</dbReference>